<dbReference type="Proteomes" id="UP000504636">
    <property type="component" value="Unplaced"/>
</dbReference>
<accession>A0A6A6YUK4</accession>
<evidence type="ECO:0000256" key="2">
    <source>
        <dbReference type="SAM" id="Phobius"/>
    </source>
</evidence>
<evidence type="ECO:0000313" key="4">
    <source>
        <dbReference type="Proteomes" id="UP000504636"/>
    </source>
</evidence>
<keyword evidence="2" id="KW-1133">Transmembrane helix</keyword>
<reference evidence="5" key="2">
    <citation type="submission" date="2020-04" db="EMBL/GenBank/DDBJ databases">
        <authorList>
            <consortium name="NCBI Genome Project"/>
        </authorList>
    </citation>
    <scope>NUCLEOTIDE SEQUENCE</scope>
    <source>
        <strain evidence="5">CBS 304.34</strain>
    </source>
</reference>
<feature type="transmembrane region" description="Helical" evidence="2">
    <location>
        <begin position="249"/>
        <end position="270"/>
    </location>
</feature>
<dbReference type="RefSeq" id="XP_033578678.1">
    <property type="nucleotide sequence ID" value="XM_033721970.1"/>
</dbReference>
<feature type="compositionally biased region" description="Low complexity" evidence="1">
    <location>
        <begin position="445"/>
        <end position="466"/>
    </location>
</feature>
<feature type="transmembrane region" description="Helical" evidence="2">
    <location>
        <begin position="405"/>
        <end position="424"/>
    </location>
</feature>
<keyword evidence="2" id="KW-0812">Transmembrane</keyword>
<feature type="compositionally biased region" description="Acidic residues" evidence="1">
    <location>
        <begin position="182"/>
        <end position="224"/>
    </location>
</feature>
<keyword evidence="4" id="KW-1185">Reference proteome</keyword>
<reference evidence="3 5" key="1">
    <citation type="journal article" date="2020" name="Stud. Mycol.">
        <title>101 Dothideomycetes genomes: a test case for predicting lifestyles and emergence of pathogens.</title>
        <authorList>
            <person name="Haridas S."/>
            <person name="Albert R."/>
            <person name="Binder M."/>
            <person name="Bloem J."/>
            <person name="Labutti K."/>
            <person name="Salamov A."/>
            <person name="Andreopoulos B."/>
            <person name="Baker S."/>
            <person name="Barry K."/>
            <person name="Bills G."/>
            <person name="Bluhm B."/>
            <person name="Cannon C."/>
            <person name="Castanera R."/>
            <person name="Culley D."/>
            <person name="Daum C."/>
            <person name="Ezra D."/>
            <person name="Gonzalez J."/>
            <person name="Henrissat B."/>
            <person name="Kuo A."/>
            <person name="Liang C."/>
            <person name="Lipzen A."/>
            <person name="Lutzoni F."/>
            <person name="Magnuson J."/>
            <person name="Mondo S."/>
            <person name="Nolan M."/>
            <person name="Ohm R."/>
            <person name="Pangilinan J."/>
            <person name="Park H.-J."/>
            <person name="Ramirez L."/>
            <person name="Alfaro M."/>
            <person name="Sun H."/>
            <person name="Tritt A."/>
            <person name="Yoshinaga Y."/>
            <person name="Zwiers L.-H."/>
            <person name="Turgeon B."/>
            <person name="Goodwin S."/>
            <person name="Spatafora J."/>
            <person name="Crous P."/>
            <person name="Grigoriev I."/>
        </authorList>
    </citation>
    <scope>NUCLEOTIDE SEQUENCE</scope>
    <source>
        <strain evidence="3 5">CBS 304.34</strain>
    </source>
</reference>
<evidence type="ECO:0000313" key="3">
    <source>
        <dbReference type="EMBL" id="KAF2811714.1"/>
    </source>
</evidence>
<protein>
    <submittedName>
        <fullName evidence="3 5">Uncharacterized protein</fullName>
    </submittedName>
</protein>
<reference evidence="5" key="3">
    <citation type="submission" date="2025-04" db="UniProtKB">
        <authorList>
            <consortium name="RefSeq"/>
        </authorList>
    </citation>
    <scope>IDENTIFICATION</scope>
    <source>
        <strain evidence="5">CBS 304.34</strain>
    </source>
</reference>
<sequence>MVWSFSFSLWVVNGAYVSNYNASLYREPDIIEIDDCGPANLISAGFALWLVLVPAVACVVQLPGSLVLYRRSNFYRFSPELGLVETLAVLSLLTKALWKGYRWDESIAAVFAVRDGIGQGDLWWRKDLEAMFPADEVADVPDVANASDQDLDETSSDHREASVNDGVNDADAAEEGEHAEDAESVEDAEGSEDLADVGDAEVTEDAETTAEVEATDPTDDDSDTLDDRIRDYLNSKLAPRLEPLSQERVLGAGLFLVAFIKIIAMVKASINSGVRLSCYLALAYSTSYIILEFLTWSYIFPLRHNSLRNVPPENLLDVIKYVDPGNNPFTFPSELGPKPNTTSIPLGSISPQSQTPLSLSSQVFRPYPGSAEYPWNKSIAIITATLGFLGPLTWLVVLSNILHPAYGAVIISCAAVGFLLARLGGKWVYHILRQTLLRPKPQQPSSGRSRNSISSQANANTNTATADPESGSETTIPTPPRDPFVQYNTHGIIHFFTIWLWRRITVVNLYSAIWVAVICYYFARIFPVKAGLVGDSPEAMVPQKPRWLDWLG</sequence>
<evidence type="ECO:0000313" key="5">
    <source>
        <dbReference type="RefSeq" id="XP_033578678.1"/>
    </source>
</evidence>
<dbReference type="OrthoDB" id="5073461at2759"/>
<proteinExistence type="predicted"/>
<evidence type="ECO:0000256" key="1">
    <source>
        <dbReference type="SAM" id="MobiDB-lite"/>
    </source>
</evidence>
<feature type="transmembrane region" description="Helical" evidence="2">
    <location>
        <begin position="504"/>
        <end position="523"/>
    </location>
</feature>
<dbReference type="GeneID" id="54462863"/>
<feature type="region of interest" description="Disordered" evidence="1">
    <location>
        <begin position="439"/>
        <end position="481"/>
    </location>
</feature>
<dbReference type="EMBL" id="MU003698">
    <property type="protein sequence ID" value="KAF2811714.1"/>
    <property type="molecule type" value="Genomic_DNA"/>
</dbReference>
<feature type="region of interest" description="Disordered" evidence="1">
    <location>
        <begin position="173"/>
        <end position="226"/>
    </location>
</feature>
<dbReference type="AlphaFoldDB" id="A0A6A6YUK4"/>
<keyword evidence="2" id="KW-0472">Membrane</keyword>
<gene>
    <name evidence="3 5" type="ORF">BDZ99DRAFT_475235</name>
</gene>
<name>A0A6A6YUK4_9PEZI</name>
<organism evidence="3">
    <name type="scientific">Mytilinidion resinicola</name>
    <dbReference type="NCBI Taxonomy" id="574789"/>
    <lineage>
        <taxon>Eukaryota</taxon>
        <taxon>Fungi</taxon>
        <taxon>Dikarya</taxon>
        <taxon>Ascomycota</taxon>
        <taxon>Pezizomycotina</taxon>
        <taxon>Dothideomycetes</taxon>
        <taxon>Pleosporomycetidae</taxon>
        <taxon>Mytilinidiales</taxon>
        <taxon>Mytilinidiaceae</taxon>
        <taxon>Mytilinidion</taxon>
    </lineage>
</organism>
<feature type="transmembrane region" description="Helical" evidence="2">
    <location>
        <begin position="282"/>
        <end position="300"/>
    </location>
</feature>
<feature type="transmembrane region" description="Helical" evidence="2">
    <location>
        <begin position="46"/>
        <end position="69"/>
    </location>
</feature>
<feature type="transmembrane region" description="Helical" evidence="2">
    <location>
        <begin position="379"/>
        <end position="399"/>
    </location>
</feature>